<dbReference type="InterPro" id="IPR011010">
    <property type="entry name" value="DNA_brk_join_enz"/>
</dbReference>
<protein>
    <recommendedName>
        <fullName evidence="3">Tyr recombinase domain-containing protein</fullName>
    </recommendedName>
</protein>
<proteinExistence type="predicted"/>
<dbReference type="OrthoDB" id="5464621at2"/>
<evidence type="ECO:0000256" key="2">
    <source>
        <dbReference type="SAM" id="MobiDB-lite"/>
    </source>
</evidence>
<sequence>MLDDAVLRVSGKNDVRLVPLHDTTVAMLTSYAARRDRICTEVASSAFFVTRSGQRMQQRWVQQTFAKLLALAAIQTPPDRRRPRIHDLRHTFAVATLINWQRDGINVHTRLPVLSTYLGHSSSEATYWYLQARPRAPRPRRRPTRIRRRRHIRSRGGRAAREAAMTTLAPIFATEPVGSDRPGRRHHRRLSDPPGDSPREQPRHTQQPVGGDPLAVPLHRPARLPSTCT</sequence>
<feature type="region of interest" description="Disordered" evidence="2">
    <location>
        <begin position="134"/>
        <end position="229"/>
    </location>
</feature>
<evidence type="ECO:0000313" key="4">
    <source>
        <dbReference type="EMBL" id="RAW09714.1"/>
    </source>
</evidence>
<dbReference type="InterPro" id="IPR013762">
    <property type="entry name" value="Integrase-like_cat_sf"/>
</dbReference>
<dbReference type="EMBL" id="QMIG01000035">
    <property type="protein sequence ID" value="RAW09714.1"/>
    <property type="molecule type" value="Genomic_DNA"/>
</dbReference>
<dbReference type="Gene3D" id="1.10.443.10">
    <property type="entry name" value="Intergrase catalytic core"/>
    <property type="match status" value="1"/>
</dbReference>
<dbReference type="PROSITE" id="PS51898">
    <property type="entry name" value="TYR_RECOMBINASE"/>
    <property type="match status" value="1"/>
</dbReference>
<name>A0A329QBK3_9ACTN</name>
<evidence type="ECO:0000259" key="3">
    <source>
        <dbReference type="PROSITE" id="PS51898"/>
    </source>
</evidence>
<accession>A0A329QBK3</accession>
<dbReference type="Proteomes" id="UP000250462">
    <property type="component" value="Unassembled WGS sequence"/>
</dbReference>
<organism evidence="4 5">
    <name type="scientific">Phytoactinopolyspora halophila</name>
    <dbReference type="NCBI Taxonomy" id="1981511"/>
    <lineage>
        <taxon>Bacteria</taxon>
        <taxon>Bacillati</taxon>
        <taxon>Actinomycetota</taxon>
        <taxon>Actinomycetes</taxon>
        <taxon>Jiangellales</taxon>
        <taxon>Jiangellaceae</taxon>
        <taxon>Phytoactinopolyspora</taxon>
    </lineage>
</organism>
<dbReference type="GO" id="GO:0015074">
    <property type="term" value="P:DNA integration"/>
    <property type="evidence" value="ECO:0007669"/>
    <property type="project" value="InterPro"/>
</dbReference>
<dbReference type="GO" id="GO:0003677">
    <property type="term" value="F:DNA binding"/>
    <property type="evidence" value="ECO:0007669"/>
    <property type="project" value="InterPro"/>
</dbReference>
<dbReference type="AlphaFoldDB" id="A0A329QBK3"/>
<gene>
    <name evidence="4" type="ORF">DPM12_20365</name>
</gene>
<feature type="domain" description="Tyr recombinase" evidence="3">
    <location>
        <begin position="1"/>
        <end position="142"/>
    </location>
</feature>
<dbReference type="Pfam" id="PF00589">
    <property type="entry name" value="Phage_integrase"/>
    <property type="match status" value="1"/>
</dbReference>
<dbReference type="SUPFAM" id="SSF56349">
    <property type="entry name" value="DNA breaking-rejoining enzymes"/>
    <property type="match status" value="1"/>
</dbReference>
<evidence type="ECO:0000256" key="1">
    <source>
        <dbReference type="ARBA" id="ARBA00023172"/>
    </source>
</evidence>
<keyword evidence="5" id="KW-1185">Reference proteome</keyword>
<reference evidence="4 5" key="1">
    <citation type="submission" date="2018-06" db="EMBL/GenBank/DDBJ databases">
        <title>Phytoactinopolyspora halophila sp. nov., a novel halophilic actinomycete isolated from a saline soil in China.</title>
        <authorList>
            <person name="Tang S.-K."/>
        </authorList>
    </citation>
    <scope>NUCLEOTIDE SEQUENCE [LARGE SCALE GENOMIC DNA]</scope>
    <source>
        <strain evidence="4 5">YIM 96934</strain>
    </source>
</reference>
<evidence type="ECO:0000313" key="5">
    <source>
        <dbReference type="Proteomes" id="UP000250462"/>
    </source>
</evidence>
<keyword evidence="1" id="KW-0233">DNA recombination</keyword>
<comment type="caution">
    <text evidence="4">The sequence shown here is derived from an EMBL/GenBank/DDBJ whole genome shotgun (WGS) entry which is preliminary data.</text>
</comment>
<feature type="compositionally biased region" description="Basic residues" evidence="2">
    <location>
        <begin position="135"/>
        <end position="158"/>
    </location>
</feature>
<dbReference type="GO" id="GO:0006310">
    <property type="term" value="P:DNA recombination"/>
    <property type="evidence" value="ECO:0007669"/>
    <property type="project" value="UniProtKB-KW"/>
</dbReference>
<dbReference type="InterPro" id="IPR002104">
    <property type="entry name" value="Integrase_catalytic"/>
</dbReference>